<organism evidence="2 3">
    <name type="scientific">Fonsecaea pedrosoi CBS 271.37</name>
    <dbReference type="NCBI Taxonomy" id="1442368"/>
    <lineage>
        <taxon>Eukaryota</taxon>
        <taxon>Fungi</taxon>
        <taxon>Dikarya</taxon>
        <taxon>Ascomycota</taxon>
        <taxon>Pezizomycotina</taxon>
        <taxon>Eurotiomycetes</taxon>
        <taxon>Chaetothyriomycetidae</taxon>
        <taxon>Chaetothyriales</taxon>
        <taxon>Herpotrichiellaceae</taxon>
        <taxon>Fonsecaea</taxon>
    </lineage>
</organism>
<dbReference type="OrthoDB" id="3485856at2759"/>
<dbReference type="GeneID" id="25308907"/>
<dbReference type="VEuPathDB" id="FungiDB:Z517_09417"/>
<gene>
    <name evidence="2" type="ORF">Z517_09417</name>
</gene>
<dbReference type="Proteomes" id="UP000053029">
    <property type="component" value="Unassembled WGS sequence"/>
</dbReference>
<dbReference type="EMBL" id="KN846974">
    <property type="protein sequence ID" value="KIW76973.1"/>
    <property type="molecule type" value="Genomic_DNA"/>
</dbReference>
<evidence type="ECO:0000313" key="2">
    <source>
        <dbReference type="EMBL" id="KIW76973.1"/>
    </source>
</evidence>
<dbReference type="AlphaFoldDB" id="A0A0D2G8H7"/>
<protein>
    <submittedName>
        <fullName evidence="2">Uncharacterized protein</fullName>
    </submittedName>
</protein>
<dbReference type="RefSeq" id="XP_013280781.1">
    <property type="nucleotide sequence ID" value="XM_013425327.1"/>
</dbReference>
<dbReference type="STRING" id="1442368.A0A0D2G8H7"/>
<dbReference type="HOGENOM" id="CLU_060132_0_0_1"/>
<name>A0A0D2G8H7_9EURO</name>
<proteinExistence type="predicted"/>
<accession>A0A0D2G8H7</accession>
<sequence length="306" mass="35597">MNLNPIPPLAEDNAEVATIIEDINRLTVGDPPDTARWIEYPLSEPNWIVTNKHLAEQRGPTQYGYFCGLETFVHQIPSPAQQLFIQSFSRKLLKKLTKLCRRHRVRMFRKRILAITPPTSKAGSNACRDLHQPDAFFHHVCLPKYGVVVEISYLQKRERLQELAEFYILKSNRKVRLFVAFDYDHHRTWNVSMHTWRRDYTDPEGRKLKHHYQEIRGDDGRLVPGPPLRVCLLDFARQELIPPFLHGRNIELSVREIGAVIEEADALEEIELEELDSDGDSEDPETARDPGHLEWPFEEVGHIPYP</sequence>
<evidence type="ECO:0000313" key="3">
    <source>
        <dbReference type="Proteomes" id="UP000053029"/>
    </source>
</evidence>
<feature type="compositionally biased region" description="Acidic residues" evidence="1">
    <location>
        <begin position="273"/>
        <end position="284"/>
    </location>
</feature>
<reference evidence="2 3" key="1">
    <citation type="submission" date="2015-01" db="EMBL/GenBank/DDBJ databases">
        <title>The Genome Sequence of Fonsecaea pedrosoi CBS 271.37.</title>
        <authorList>
            <consortium name="The Broad Institute Genomics Platform"/>
            <person name="Cuomo C."/>
            <person name="de Hoog S."/>
            <person name="Gorbushina A."/>
            <person name="Stielow B."/>
            <person name="Teixiera M."/>
            <person name="Abouelleil A."/>
            <person name="Chapman S.B."/>
            <person name="Priest M."/>
            <person name="Young S.K."/>
            <person name="Wortman J."/>
            <person name="Nusbaum C."/>
            <person name="Birren B."/>
        </authorList>
    </citation>
    <scope>NUCLEOTIDE SEQUENCE [LARGE SCALE GENOMIC DNA]</scope>
    <source>
        <strain evidence="2 3">CBS 271.37</strain>
    </source>
</reference>
<keyword evidence="3" id="KW-1185">Reference proteome</keyword>
<evidence type="ECO:0000256" key="1">
    <source>
        <dbReference type="SAM" id="MobiDB-lite"/>
    </source>
</evidence>
<feature type="region of interest" description="Disordered" evidence="1">
    <location>
        <begin position="273"/>
        <end position="306"/>
    </location>
</feature>